<feature type="compositionally biased region" description="Basic and acidic residues" evidence="1">
    <location>
        <begin position="61"/>
        <end position="78"/>
    </location>
</feature>
<dbReference type="RefSeq" id="WP_142017528.1">
    <property type="nucleotide sequence ID" value="NZ_VFPD01000001.1"/>
</dbReference>
<feature type="compositionally biased region" description="Basic residues" evidence="1">
    <location>
        <begin position="33"/>
        <end position="60"/>
    </location>
</feature>
<gene>
    <name evidence="2" type="ORF">FB551_2332</name>
</gene>
<evidence type="ECO:0000256" key="1">
    <source>
        <dbReference type="SAM" id="MobiDB-lite"/>
    </source>
</evidence>
<sequence>MKNILLILLFLSVGTPAQIQIDKNKIETVEKKRNSRKNNKSSSKRLSAKNLKNKISHHQKKTDSYKKVEQKSSSDKTESIVIYERSYSVKYGVYLFMNHDADKNKFSETLAFRDFRNN</sequence>
<reference evidence="2 3" key="1">
    <citation type="submission" date="2019-06" db="EMBL/GenBank/DDBJ databases">
        <title>Sorghum-associated microbial communities from plants grown in Nebraska, USA.</title>
        <authorList>
            <person name="Schachtman D."/>
        </authorList>
    </citation>
    <scope>NUCLEOTIDE SEQUENCE [LARGE SCALE GENOMIC DNA]</scope>
    <source>
        <strain evidence="2 3">110</strain>
    </source>
</reference>
<dbReference type="AlphaFoldDB" id="A0A543EM79"/>
<comment type="caution">
    <text evidence="2">The sequence shown here is derived from an EMBL/GenBank/DDBJ whole genome shotgun (WGS) entry which is preliminary data.</text>
</comment>
<feature type="region of interest" description="Disordered" evidence="1">
    <location>
        <begin position="30"/>
        <end position="78"/>
    </location>
</feature>
<evidence type="ECO:0000313" key="2">
    <source>
        <dbReference type="EMBL" id="TQM22619.1"/>
    </source>
</evidence>
<keyword evidence="3" id="KW-1185">Reference proteome</keyword>
<protein>
    <submittedName>
        <fullName evidence="2">Uncharacterized protein</fullName>
    </submittedName>
</protein>
<name>A0A543EM79_9FLAO</name>
<evidence type="ECO:0000313" key="3">
    <source>
        <dbReference type="Proteomes" id="UP000316437"/>
    </source>
</evidence>
<accession>A0A543EM79</accession>
<dbReference type="Proteomes" id="UP000316437">
    <property type="component" value="Unassembled WGS sequence"/>
</dbReference>
<dbReference type="EMBL" id="VFPD01000001">
    <property type="protein sequence ID" value="TQM22619.1"/>
    <property type="molecule type" value="Genomic_DNA"/>
</dbReference>
<organism evidence="2 3">
    <name type="scientific">Chryseobacterium aquifrigidense</name>
    <dbReference type="NCBI Taxonomy" id="558021"/>
    <lineage>
        <taxon>Bacteria</taxon>
        <taxon>Pseudomonadati</taxon>
        <taxon>Bacteroidota</taxon>
        <taxon>Flavobacteriia</taxon>
        <taxon>Flavobacteriales</taxon>
        <taxon>Weeksellaceae</taxon>
        <taxon>Chryseobacterium group</taxon>
        <taxon>Chryseobacterium</taxon>
    </lineage>
</organism>
<proteinExistence type="predicted"/>